<reference evidence="3 4" key="1">
    <citation type="submission" date="2020-07" db="EMBL/GenBank/DDBJ databases">
        <title>Sequencing the genomes of 1000 actinobacteria strains.</title>
        <authorList>
            <person name="Klenk H.-P."/>
        </authorList>
    </citation>
    <scope>NUCLEOTIDE SEQUENCE [LARGE SCALE GENOMIC DNA]</scope>
    <source>
        <strain evidence="3 4">DSM 44749</strain>
    </source>
</reference>
<dbReference type="EMBL" id="JACCCZ010000001">
    <property type="protein sequence ID" value="NYG02923.1"/>
    <property type="molecule type" value="Genomic_DNA"/>
</dbReference>
<name>A0A852W1P4_PSEA5</name>
<keyword evidence="2" id="KW-0812">Transmembrane</keyword>
<accession>A0A852W1P4</accession>
<feature type="transmembrane region" description="Helical" evidence="2">
    <location>
        <begin position="205"/>
        <end position="223"/>
    </location>
</feature>
<comment type="caution">
    <text evidence="3">The sequence shown here is derived from an EMBL/GenBank/DDBJ whole genome shotgun (WGS) entry which is preliminary data.</text>
</comment>
<evidence type="ECO:0000256" key="1">
    <source>
        <dbReference type="SAM" id="MobiDB-lite"/>
    </source>
</evidence>
<dbReference type="AlphaFoldDB" id="A0A852W1P4"/>
<dbReference type="Proteomes" id="UP000549695">
    <property type="component" value="Unassembled WGS sequence"/>
</dbReference>
<keyword evidence="2" id="KW-0472">Membrane</keyword>
<dbReference type="RefSeq" id="WP_179761526.1">
    <property type="nucleotide sequence ID" value="NZ_BAAAJZ010000003.1"/>
</dbReference>
<keyword evidence="2" id="KW-1133">Transmembrane helix</keyword>
<sequence>MDADRSSPDPWATGRRRSGRPDRGVRRATPPRYDDAAPDPTGRGVPTPGTPAPGAAGETAAGEGAGRSEPATPPDPGTELVVSPVAPPEPDPGSRALTRRPAPDPADPPQADRGTAERDPWAPWRRLRPRTVRGATALGLAGAAILLLPFLDDPGRWWVPVGLGFGTLVLLALLRLDRLLQGWAPHVAGVVLVAALVNGTRENPWAWALALSVGVIVAGALLLPRWTVLAAGVVLLVVSGVGYSFRSAEIRQDQARVDAQAGAQFRTDLGVARPQLALVSLDTGVASSNPARVCRLVQPAALDQLRAATGAAGCEDAVAVLHGRMPAGAQVTVPDRRPDPEVAVGSTTAVDACGSAWGAAAPQLGGVVLTRTTPTTFQVSSFTPC</sequence>
<keyword evidence="4" id="KW-1185">Reference proteome</keyword>
<feature type="transmembrane region" description="Helical" evidence="2">
    <location>
        <begin position="157"/>
        <end position="176"/>
    </location>
</feature>
<feature type="region of interest" description="Disordered" evidence="1">
    <location>
        <begin position="1"/>
        <end position="124"/>
    </location>
</feature>
<proteinExistence type="predicted"/>
<protein>
    <submittedName>
        <fullName evidence="3">Uncharacterized protein</fullName>
    </submittedName>
</protein>
<evidence type="ECO:0000313" key="4">
    <source>
        <dbReference type="Proteomes" id="UP000549695"/>
    </source>
</evidence>
<evidence type="ECO:0000256" key="2">
    <source>
        <dbReference type="SAM" id="Phobius"/>
    </source>
</evidence>
<gene>
    <name evidence="3" type="ORF">HDA37_003208</name>
</gene>
<feature type="compositionally biased region" description="Low complexity" evidence="1">
    <location>
        <begin position="40"/>
        <end position="62"/>
    </location>
</feature>
<feature type="transmembrane region" description="Helical" evidence="2">
    <location>
        <begin position="228"/>
        <end position="245"/>
    </location>
</feature>
<organism evidence="3 4">
    <name type="scientific">Pseudonocardia alni</name>
    <name type="common">Amycolata alni</name>
    <dbReference type="NCBI Taxonomy" id="33907"/>
    <lineage>
        <taxon>Bacteria</taxon>
        <taxon>Bacillati</taxon>
        <taxon>Actinomycetota</taxon>
        <taxon>Actinomycetes</taxon>
        <taxon>Pseudonocardiales</taxon>
        <taxon>Pseudonocardiaceae</taxon>
        <taxon>Pseudonocardia</taxon>
    </lineage>
</organism>
<feature type="transmembrane region" description="Helical" evidence="2">
    <location>
        <begin position="132"/>
        <end position="151"/>
    </location>
</feature>
<dbReference type="GeneID" id="98052940"/>
<evidence type="ECO:0000313" key="3">
    <source>
        <dbReference type="EMBL" id="NYG02923.1"/>
    </source>
</evidence>